<dbReference type="InterPro" id="IPR003501">
    <property type="entry name" value="PTS_EIIB_2/3"/>
</dbReference>
<gene>
    <name evidence="9" type="ORF">EDD42_1070</name>
</gene>
<keyword evidence="6" id="KW-0418">Kinase</keyword>
<evidence type="ECO:0000256" key="2">
    <source>
        <dbReference type="ARBA" id="ARBA00022553"/>
    </source>
</evidence>
<dbReference type="GO" id="GO:0016301">
    <property type="term" value="F:kinase activity"/>
    <property type="evidence" value="ECO:0007669"/>
    <property type="project" value="UniProtKB-KW"/>
</dbReference>
<keyword evidence="2" id="KW-0597">Phosphoprotein</keyword>
<protein>
    <submittedName>
        <fullName evidence="9">PTS system cellobiose-specific IIB component</fullName>
    </submittedName>
</protein>
<feature type="domain" description="PTS EIIB type-3" evidence="8">
    <location>
        <begin position="1"/>
        <end position="107"/>
    </location>
</feature>
<evidence type="ECO:0000256" key="1">
    <source>
        <dbReference type="ARBA" id="ARBA00022448"/>
    </source>
</evidence>
<accession>A0A3N2C0L0</accession>
<dbReference type="SUPFAM" id="SSF52794">
    <property type="entry name" value="PTS system IIB component-like"/>
    <property type="match status" value="1"/>
</dbReference>
<keyword evidence="4" id="KW-0808">Transferase</keyword>
<proteinExistence type="predicted"/>
<dbReference type="PANTHER" id="PTHR34581:SF2">
    <property type="entry name" value="PTS SYSTEM N,N'-DIACETYLCHITOBIOSE-SPECIFIC EIIB COMPONENT"/>
    <property type="match status" value="1"/>
</dbReference>
<keyword evidence="1" id="KW-0813">Transport</keyword>
<evidence type="ECO:0000313" key="9">
    <source>
        <dbReference type="EMBL" id="ROR81023.1"/>
    </source>
</evidence>
<feature type="modified residue" description="Phosphocysteine; by EIIA" evidence="7">
    <location>
        <position position="7"/>
    </location>
</feature>
<dbReference type="Gene3D" id="3.40.50.2300">
    <property type="match status" value="1"/>
</dbReference>
<comment type="caution">
    <text evidence="9">The sequence shown here is derived from an EMBL/GenBank/DDBJ whole genome shotgun (WGS) entry which is preliminary data.</text>
</comment>
<keyword evidence="3" id="KW-0762">Sugar transport</keyword>
<keyword evidence="10" id="KW-1185">Reference proteome</keyword>
<dbReference type="PANTHER" id="PTHR34581">
    <property type="entry name" value="PTS SYSTEM N,N'-DIACETYLCHITOBIOSE-SPECIFIC EIIB COMPONENT"/>
    <property type="match status" value="1"/>
</dbReference>
<dbReference type="InterPro" id="IPR051819">
    <property type="entry name" value="PTS_sugar-specific_EIIB"/>
</dbReference>
<evidence type="ECO:0000256" key="6">
    <source>
        <dbReference type="ARBA" id="ARBA00022777"/>
    </source>
</evidence>
<dbReference type="GO" id="GO:0009401">
    <property type="term" value="P:phosphoenolpyruvate-dependent sugar phosphotransferase system"/>
    <property type="evidence" value="ECO:0007669"/>
    <property type="project" value="UniProtKB-KW"/>
</dbReference>
<evidence type="ECO:0000259" key="8">
    <source>
        <dbReference type="PROSITE" id="PS51100"/>
    </source>
</evidence>
<reference evidence="9 10" key="1">
    <citation type="submission" date="2018-11" db="EMBL/GenBank/DDBJ databases">
        <title>Sequencing the genomes of 1000 actinobacteria strains.</title>
        <authorList>
            <person name="Klenk H.-P."/>
        </authorList>
    </citation>
    <scope>NUCLEOTIDE SEQUENCE [LARGE SCALE GENOMIC DNA]</scope>
    <source>
        <strain evidence="9 10">DSM 14012</strain>
    </source>
</reference>
<evidence type="ECO:0000256" key="4">
    <source>
        <dbReference type="ARBA" id="ARBA00022679"/>
    </source>
</evidence>
<evidence type="ECO:0000313" key="10">
    <source>
        <dbReference type="Proteomes" id="UP000266915"/>
    </source>
</evidence>
<evidence type="ECO:0000256" key="7">
    <source>
        <dbReference type="PROSITE-ProRule" id="PRU00423"/>
    </source>
</evidence>
<dbReference type="GO" id="GO:0008982">
    <property type="term" value="F:protein-N(PI)-phosphohistidine-sugar phosphotransferase activity"/>
    <property type="evidence" value="ECO:0007669"/>
    <property type="project" value="InterPro"/>
</dbReference>
<sequence length="107" mass="10756">MKILVICGAGASSTFMAQRLRRAAADRSIDVSVAAGAESQVLGGTITLDGVDVLLVGAHLADHEAALRAAAEPTGAAVAVLPGDVFGVEGGARALELVLSIHSPTRR</sequence>
<organism evidence="9 10">
    <name type="scientific">Plantibacter flavus</name>
    <dbReference type="NCBI Taxonomy" id="150123"/>
    <lineage>
        <taxon>Bacteria</taxon>
        <taxon>Bacillati</taxon>
        <taxon>Actinomycetota</taxon>
        <taxon>Actinomycetes</taxon>
        <taxon>Micrococcales</taxon>
        <taxon>Microbacteriaceae</taxon>
        <taxon>Plantibacter</taxon>
    </lineage>
</organism>
<evidence type="ECO:0000256" key="3">
    <source>
        <dbReference type="ARBA" id="ARBA00022597"/>
    </source>
</evidence>
<name>A0A3N2C0L0_9MICO</name>
<evidence type="ECO:0000256" key="5">
    <source>
        <dbReference type="ARBA" id="ARBA00022683"/>
    </source>
</evidence>
<dbReference type="RefSeq" id="WP_085510290.1">
    <property type="nucleotide sequence ID" value="NZ_FXAP01000001.1"/>
</dbReference>
<dbReference type="EMBL" id="RKHL01000001">
    <property type="protein sequence ID" value="ROR81023.1"/>
    <property type="molecule type" value="Genomic_DNA"/>
</dbReference>
<dbReference type="Proteomes" id="UP000266915">
    <property type="component" value="Unassembled WGS sequence"/>
</dbReference>
<dbReference type="InterPro" id="IPR013012">
    <property type="entry name" value="PTS_EIIB_3"/>
</dbReference>
<dbReference type="Pfam" id="PF02302">
    <property type="entry name" value="PTS_IIB"/>
    <property type="match status" value="1"/>
</dbReference>
<dbReference type="PROSITE" id="PS51100">
    <property type="entry name" value="PTS_EIIB_TYPE_3"/>
    <property type="match status" value="1"/>
</dbReference>
<dbReference type="AlphaFoldDB" id="A0A3N2C0L0"/>
<keyword evidence="5" id="KW-0598">Phosphotransferase system</keyword>
<dbReference type="InterPro" id="IPR036095">
    <property type="entry name" value="PTS_EIIB-like_sf"/>
</dbReference>